<dbReference type="RefSeq" id="WP_101588403.1">
    <property type="nucleotide sequence ID" value="NZ_FXZM01000004.1"/>
</dbReference>
<dbReference type="SUPFAM" id="SSF56645">
    <property type="entry name" value="Acyl-CoA dehydrogenase NM domain-like"/>
    <property type="match status" value="1"/>
</dbReference>
<dbReference type="EMBL" id="FXZM01000004">
    <property type="protein sequence ID" value="SMY11495.1"/>
    <property type="molecule type" value="Genomic_DNA"/>
</dbReference>
<evidence type="ECO:0000256" key="2">
    <source>
        <dbReference type="ARBA" id="ARBA00009347"/>
    </source>
</evidence>
<evidence type="ECO:0000256" key="1">
    <source>
        <dbReference type="ARBA" id="ARBA00001974"/>
    </source>
</evidence>
<dbReference type="InterPro" id="IPR009100">
    <property type="entry name" value="AcylCoA_DH/oxidase_NM_dom_sf"/>
</dbReference>
<dbReference type="Proteomes" id="UP000234462">
    <property type="component" value="Unassembled WGS sequence"/>
</dbReference>
<proteinExistence type="inferred from homology"/>
<keyword evidence="3" id="KW-0285">Flavoprotein</keyword>
<dbReference type="EC" id="1.3.8.7" evidence="7"/>
<accession>A0A2H1L438</accession>
<dbReference type="OrthoDB" id="7328575at2"/>
<dbReference type="GO" id="GO:0050660">
    <property type="term" value="F:flavin adenine dinucleotide binding"/>
    <property type="evidence" value="ECO:0007669"/>
    <property type="project" value="InterPro"/>
</dbReference>
<keyword evidence="5 7" id="KW-0560">Oxidoreductase</keyword>
<gene>
    <name evidence="7" type="ORF">BJEO58_01080</name>
</gene>
<evidence type="ECO:0000256" key="3">
    <source>
        <dbReference type="ARBA" id="ARBA00022630"/>
    </source>
</evidence>
<comment type="cofactor">
    <cofactor evidence="1">
        <name>FAD</name>
        <dbReference type="ChEBI" id="CHEBI:57692"/>
    </cofactor>
</comment>
<keyword evidence="4" id="KW-0274">FAD</keyword>
<reference evidence="8" key="1">
    <citation type="submission" date="2017-03" db="EMBL/GenBank/DDBJ databases">
        <authorList>
            <person name="Monnet C."/>
        </authorList>
    </citation>
    <scope>NUCLEOTIDE SEQUENCE [LARGE SCALE GENOMIC DNA]</scope>
    <source>
        <strain evidence="8">SJ5-8</strain>
    </source>
</reference>
<dbReference type="Gene3D" id="1.10.540.10">
    <property type="entry name" value="Acyl-CoA dehydrogenase/oxidase, N-terminal domain"/>
    <property type="match status" value="1"/>
</dbReference>
<evidence type="ECO:0000256" key="4">
    <source>
        <dbReference type="ARBA" id="ARBA00022827"/>
    </source>
</evidence>
<protein>
    <submittedName>
        <fullName evidence="7">Acyl-CoA dehydrogenase</fullName>
        <ecNumber evidence="7">1.3.8.7</ecNumber>
    </submittedName>
</protein>
<dbReference type="Pfam" id="PF00441">
    <property type="entry name" value="Acyl-CoA_dh_1"/>
    <property type="match status" value="1"/>
</dbReference>
<evidence type="ECO:0000256" key="5">
    <source>
        <dbReference type="ARBA" id="ARBA00023002"/>
    </source>
</evidence>
<sequence>MTNEQLTDAAEVAAELRAVAADIFADAAGRLTDTVARPLDAQVWATLESTGLARLTGSESSGGSDAGWLEAAAVLGEAASAGVPLPLLEHDLLAGWLRDAADLPVPASAEAGTGSPADAAGAAPSISTAAEAVGTGRPVTVPWLPAAASVVVLDSSGERPQVYEMAASDLVFDERSSVTGEPQAVAVLPTGVAGAVEVSEELADEFRHRGALGRAVQMAGAAEAISRLCVEHVTTRVQFGRPIGRFQAVQQLVTDVASEAALTRTIVDRAVLTVAEHGMQDARSRFVIAAAKACAGGAAETIVRNAHQIHGAIGTTLEHSLQRRTRPVMGWRREFGSTAEWEARIEGQVLDQGADLWELITA</sequence>
<dbReference type="GO" id="GO:0070991">
    <property type="term" value="F:medium-chain fatty acyl-CoA dehydrogenase activity"/>
    <property type="evidence" value="ECO:0007669"/>
    <property type="project" value="UniProtKB-EC"/>
</dbReference>
<feature type="domain" description="Acyl-CoA dehydrogenase/oxidase C-terminal" evidence="6">
    <location>
        <begin position="209"/>
        <end position="331"/>
    </location>
</feature>
<dbReference type="InterPro" id="IPR037069">
    <property type="entry name" value="AcylCoA_DH/ox_N_sf"/>
</dbReference>
<dbReference type="AlphaFoldDB" id="A0A2H1L438"/>
<name>A0A2H1L438_9MICO</name>
<dbReference type="PANTHER" id="PTHR43884:SF20">
    <property type="entry name" value="ACYL-COA DEHYDROGENASE FADE28"/>
    <property type="match status" value="1"/>
</dbReference>
<evidence type="ECO:0000313" key="7">
    <source>
        <dbReference type="EMBL" id="SMY11495.1"/>
    </source>
</evidence>
<dbReference type="SUPFAM" id="SSF47203">
    <property type="entry name" value="Acyl-CoA dehydrogenase C-terminal domain-like"/>
    <property type="match status" value="1"/>
</dbReference>
<keyword evidence="8" id="KW-1185">Reference proteome</keyword>
<organism evidence="7 8">
    <name type="scientific">Brevibacterium jeotgali</name>
    <dbReference type="NCBI Taxonomy" id="1262550"/>
    <lineage>
        <taxon>Bacteria</taxon>
        <taxon>Bacillati</taxon>
        <taxon>Actinomycetota</taxon>
        <taxon>Actinomycetes</taxon>
        <taxon>Micrococcales</taxon>
        <taxon>Brevibacteriaceae</taxon>
        <taxon>Brevibacterium</taxon>
    </lineage>
</organism>
<dbReference type="PANTHER" id="PTHR43884">
    <property type="entry name" value="ACYL-COA DEHYDROGENASE"/>
    <property type="match status" value="1"/>
</dbReference>
<dbReference type="Gene3D" id="1.20.140.10">
    <property type="entry name" value="Butyryl-CoA Dehydrogenase, subunit A, domain 3"/>
    <property type="match status" value="1"/>
</dbReference>
<dbReference type="InterPro" id="IPR009075">
    <property type="entry name" value="AcylCo_DH/oxidase_C"/>
</dbReference>
<evidence type="ECO:0000313" key="8">
    <source>
        <dbReference type="Proteomes" id="UP000234462"/>
    </source>
</evidence>
<evidence type="ECO:0000259" key="6">
    <source>
        <dbReference type="Pfam" id="PF00441"/>
    </source>
</evidence>
<comment type="similarity">
    <text evidence="2">Belongs to the acyl-CoA dehydrogenase family.</text>
</comment>
<dbReference type="InterPro" id="IPR036250">
    <property type="entry name" value="AcylCo_DH-like_C"/>
</dbReference>